<reference evidence="5 6" key="1">
    <citation type="submission" date="2011-04" db="EMBL/GenBank/DDBJ databases">
        <title>The Genome Sequence of Clostridium citroniae WAL-19142.</title>
        <authorList>
            <consortium name="The Broad Institute Genome Sequencing Platform"/>
            <person name="Earl A."/>
            <person name="Ward D."/>
            <person name="Feldgarden M."/>
            <person name="Gevers D."/>
            <person name="Warren Y.A."/>
            <person name="Tyrrell K.L."/>
            <person name="Citron D.M."/>
            <person name="Goldstein E.J."/>
            <person name="Daigneault M."/>
            <person name="Allen-Vercoe E."/>
            <person name="Young S.K."/>
            <person name="Zeng Q."/>
            <person name="Gargeya S."/>
            <person name="Fitzgerald M."/>
            <person name="Haas B."/>
            <person name="Abouelleil A."/>
            <person name="Alvarado L."/>
            <person name="Arachchi H.M."/>
            <person name="Berlin A."/>
            <person name="Brown A."/>
            <person name="Chapman S.B."/>
            <person name="Chen Z."/>
            <person name="Dunbar C."/>
            <person name="Freedman E."/>
            <person name="Gearin G."/>
            <person name="Gellesch M."/>
            <person name="Goldberg J."/>
            <person name="Griggs A."/>
            <person name="Gujja S."/>
            <person name="Heilman E.R."/>
            <person name="Heiman D."/>
            <person name="Howarth C."/>
            <person name="Larson L."/>
            <person name="Lui A."/>
            <person name="MacDonald P.J."/>
            <person name="Mehta T."/>
            <person name="Montmayeur A."/>
            <person name="Murphy C."/>
            <person name="Neiman D."/>
            <person name="Pearson M."/>
            <person name="Priest M."/>
            <person name="Roberts A."/>
            <person name="Saif S."/>
            <person name="Shea T."/>
            <person name="Shenoy N."/>
            <person name="Sisk P."/>
            <person name="Stolte C."/>
            <person name="Sykes S."/>
            <person name="White J."/>
            <person name="Yandava C."/>
            <person name="Wortman J."/>
            <person name="Nusbaum C."/>
            <person name="Birren B."/>
        </authorList>
    </citation>
    <scope>NUCLEOTIDE SEQUENCE [LARGE SCALE GENOMIC DNA]</scope>
    <source>
        <strain evidence="5 6">WAL-19142</strain>
    </source>
</reference>
<dbReference type="Pfam" id="PF00392">
    <property type="entry name" value="GntR"/>
    <property type="match status" value="2"/>
</dbReference>
<accession>A0A0J9BYQ5</accession>
<evidence type="ECO:0000313" key="5">
    <source>
        <dbReference type="EMBL" id="KMW17354.1"/>
    </source>
</evidence>
<dbReference type="SMART" id="SM00345">
    <property type="entry name" value="HTH_GNTR"/>
    <property type="match status" value="2"/>
</dbReference>
<dbReference type="Proteomes" id="UP000037392">
    <property type="component" value="Unassembled WGS sequence"/>
</dbReference>
<keyword evidence="1" id="KW-0805">Transcription regulation</keyword>
<feature type="domain" description="HTH gntR-type" evidence="4">
    <location>
        <begin position="243"/>
        <end position="311"/>
    </location>
</feature>
<dbReference type="GeneID" id="93166198"/>
<dbReference type="PROSITE" id="PS50949">
    <property type="entry name" value="HTH_GNTR"/>
    <property type="match status" value="2"/>
</dbReference>
<dbReference type="RefSeq" id="WP_045092623.1">
    <property type="nucleotide sequence ID" value="NZ_KQ235880.1"/>
</dbReference>
<evidence type="ECO:0000256" key="3">
    <source>
        <dbReference type="ARBA" id="ARBA00023163"/>
    </source>
</evidence>
<proteinExistence type="predicted"/>
<protein>
    <recommendedName>
        <fullName evidence="4">HTH gntR-type domain-containing protein</fullName>
    </recommendedName>
</protein>
<keyword evidence="2" id="KW-0238">DNA-binding</keyword>
<organism evidence="5 6">
    <name type="scientific">[Clostridium] citroniae WAL-19142</name>
    <dbReference type="NCBI Taxonomy" id="742734"/>
    <lineage>
        <taxon>Bacteria</taxon>
        <taxon>Bacillati</taxon>
        <taxon>Bacillota</taxon>
        <taxon>Clostridia</taxon>
        <taxon>Lachnospirales</taxon>
        <taxon>Lachnospiraceae</taxon>
        <taxon>Enterocloster</taxon>
    </lineage>
</organism>
<sequence length="480" mass="55488">MKNDMERCQIVYDVLKTHIQFGAYRFGDVLPTMENNTENFLVSLDTIRSAYLQLEQEGYVTLSQNVGSTVIKDYGEQEIEQHVQLFFSPRKSALIDLSRSLRPLFTNAQWIGLKNAPGEIYTNMMERKRNHGLQPFIAFNHMMQAYDSLGNDLLTRLLWQVYMFFEAPFLCVPDNPWCDYAVNEFAPRSLDFCLNQDWDPLRELICQAQDFLSVSLCEFYKERITLPPQDEISFTWNSYKKASQICYSLAMDLLIDISLGRYPVDTLLPSLNRLSKERNVSVSTVRRTLSLLNGVGAVKSMKRIGTKVLPFHETAGNCDFDNPVVRKRLLDMAQSLQILTLSCKEVSELTISSLDAEQMQKSIEFLTTMEARQMYHLIAYDALDLLRQFAPYRAVRTVYSELLKQLFWGYGLRSMWKEDEGQTDFCLSSYKTLLQSLKDRDPIRFSGDLEALMIHEFRLAITKLVRLGIGEAERLLIPDL</sequence>
<dbReference type="AlphaFoldDB" id="A0A0J9BYQ5"/>
<dbReference type="PANTHER" id="PTHR44846:SF1">
    <property type="entry name" value="MANNOSYL-D-GLYCERATE TRANSPORT_METABOLISM SYSTEM REPRESSOR MNGR-RELATED"/>
    <property type="match status" value="1"/>
</dbReference>
<dbReference type="InterPro" id="IPR036390">
    <property type="entry name" value="WH_DNA-bd_sf"/>
</dbReference>
<evidence type="ECO:0000256" key="1">
    <source>
        <dbReference type="ARBA" id="ARBA00023015"/>
    </source>
</evidence>
<evidence type="ECO:0000313" key="6">
    <source>
        <dbReference type="Proteomes" id="UP000037392"/>
    </source>
</evidence>
<dbReference type="SUPFAM" id="SSF46785">
    <property type="entry name" value="Winged helix' DNA-binding domain"/>
    <property type="match status" value="2"/>
</dbReference>
<evidence type="ECO:0000259" key="4">
    <source>
        <dbReference type="PROSITE" id="PS50949"/>
    </source>
</evidence>
<dbReference type="EMBL" id="ADLK01000027">
    <property type="protein sequence ID" value="KMW17354.1"/>
    <property type="molecule type" value="Genomic_DNA"/>
</dbReference>
<dbReference type="InterPro" id="IPR036388">
    <property type="entry name" value="WH-like_DNA-bd_sf"/>
</dbReference>
<dbReference type="InterPro" id="IPR050679">
    <property type="entry name" value="Bact_HTH_transcr_reg"/>
</dbReference>
<dbReference type="GO" id="GO:0045892">
    <property type="term" value="P:negative regulation of DNA-templated transcription"/>
    <property type="evidence" value="ECO:0007669"/>
    <property type="project" value="TreeGrafter"/>
</dbReference>
<dbReference type="PATRIC" id="fig|742734.4.peg.3800"/>
<dbReference type="PANTHER" id="PTHR44846">
    <property type="entry name" value="MANNOSYL-D-GLYCERATE TRANSPORT/METABOLISM SYSTEM REPRESSOR MNGR-RELATED"/>
    <property type="match status" value="1"/>
</dbReference>
<dbReference type="GO" id="GO:0003677">
    <property type="term" value="F:DNA binding"/>
    <property type="evidence" value="ECO:0007669"/>
    <property type="project" value="UniProtKB-KW"/>
</dbReference>
<evidence type="ECO:0000256" key="2">
    <source>
        <dbReference type="ARBA" id="ARBA00023125"/>
    </source>
</evidence>
<dbReference type="OrthoDB" id="1957253at2"/>
<dbReference type="Gene3D" id="1.10.10.10">
    <property type="entry name" value="Winged helix-like DNA-binding domain superfamily/Winged helix DNA-binding domain"/>
    <property type="match status" value="2"/>
</dbReference>
<comment type="caution">
    <text evidence="5">The sequence shown here is derived from an EMBL/GenBank/DDBJ whole genome shotgun (WGS) entry which is preliminary data.</text>
</comment>
<feature type="domain" description="HTH gntR-type" evidence="4">
    <location>
        <begin position="5"/>
        <end position="73"/>
    </location>
</feature>
<gene>
    <name evidence="5" type="ORF">HMPREF9470_03543</name>
</gene>
<dbReference type="GO" id="GO:0003700">
    <property type="term" value="F:DNA-binding transcription factor activity"/>
    <property type="evidence" value="ECO:0007669"/>
    <property type="project" value="InterPro"/>
</dbReference>
<name>A0A0J9BYQ5_9FIRM</name>
<dbReference type="InterPro" id="IPR000524">
    <property type="entry name" value="Tscrpt_reg_HTH_GntR"/>
</dbReference>
<keyword evidence="3" id="KW-0804">Transcription</keyword>